<dbReference type="Proteomes" id="UP000005408">
    <property type="component" value="Unassembled WGS sequence"/>
</dbReference>
<name>A0A8W8JTD6_MAGGI</name>
<dbReference type="InterPro" id="IPR046496">
    <property type="entry name" value="DUF6589"/>
</dbReference>
<reference evidence="2" key="1">
    <citation type="submission" date="2022-08" db="UniProtKB">
        <authorList>
            <consortium name="EnsemblMetazoa"/>
        </authorList>
    </citation>
    <scope>IDENTIFICATION</scope>
    <source>
        <strain evidence="2">05x7-T-G4-1.051#20</strain>
    </source>
</reference>
<evidence type="ECO:0000259" key="1">
    <source>
        <dbReference type="Pfam" id="PF20231"/>
    </source>
</evidence>
<evidence type="ECO:0000313" key="2">
    <source>
        <dbReference type="EnsemblMetazoa" id="G20968.1:cds"/>
    </source>
</evidence>
<keyword evidence="3" id="KW-1185">Reference proteome</keyword>
<dbReference type="EnsemblMetazoa" id="G20968.1">
    <property type="protein sequence ID" value="G20968.1:cds"/>
    <property type="gene ID" value="G20968"/>
</dbReference>
<dbReference type="AlphaFoldDB" id="A0A8W8JTD6"/>
<dbReference type="Pfam" id="PF20231">
    <property type="entry name" value="DUF6589"/>
    <property type="match status" value="1"/>
</dbReference>
<accession>A0A8W8JTD6</accession>
<feature type="domain" description="DUF6589" evidence="1">
    <location>
        <begin position="697"/>
        <end position="853"/>
    </location>
</feature>
<proteinExistence type="predicted"/>
<evidence type="ECO:0000313" key="3">
    <source>
        <dbReference type="Proteomes" id="UP000005408"/>
    </source>
</evidence>
<organism evidence="2 3">
    <name type="scientific">Magallana gigas</name>
    <name type="common">Pacific oyster</name>
    <name type="synonym">Crassostrea gigas</name>
    <dbReference type="NCBI Taxonomy" id="29159"/>
    <lineage>
        <taxon>Eukaryota</taxon>
        <taxon>Metazoa</taxon>
        <taxon>Spiralia</taxon>
        <taxon>Lophotrochozoa</taxon>
        <taxon>Mollusca</taxon>
        <taxon>Bivalvia</taxon>
        <taxon>Autobranchia</taxon>
        <taxon>Pteriomorphia</taxon>
        <taxon>Ostreida</taxon>
        <taxon>Ostreoidea</taxon>
        <taxon>Ostreidae</taxon>
        <taxon>Magallana</taxon>
    </lineage>
</organism>
<sequence>MAATVAATSLLAIRVKKCKHISEKNAILCLENRRTLLDIFIDLHGDLPKDSRLSIVCNNSTDPSKGTSFDVYPNMLVGDLVGTFAIKRIEYSCSTEEQTVALGEIINNAAEAATSKTVDAFQVLMAGGRKNVSLKTSSCGVKDGISRKDEIYNKLVENFFNSRNLDFPRASCEQDGSYFVQVLCNALCSVSWNQGAEDIKQLAECFTAYKEYLVVQNKTAQENQSKLYPVRTIDKEATIEHRYGNLSGQIREKYVDINEAVTSAGIMAPVVFDEYKHLDKPFEKEFDIVLSPEQKRQRFLCSACSWAVVSMAKSSAAKREAMVRIKEHGELTYLAKKIRSPEQDMVTSQALPKKRKQLSMPEREVHKALNCIRQRKYTRGLSLLIKARTGFKKSVIAFAQRAVRMEMICLCRNQTSPFKGGKTVEEIGEFDWEKQFTELSKQCPILSSVLIGALTTEKSVHHFGLASKPCMSAKPVIGTLGSILAFQRKPKSMNYFQELNSVQMWLAGCQREMFNRLNHLGLCVGIKGTRSYLDRIRSSYDTEVFKWKTEICDYLLGLRSDSSVSGAYTIPYADSEATLSVDSFPSSAASSPQRPPARREYFQPQMQQPNEDLDVNLTKSTSEESMSLSDRSLPKGRCGFSLCFDNVNQRTTVRHQTRDAKNKMFNMVQGYAARDRVPTLHLSDDVPLPERIKAIPLENYLPSEMDEVDLRFELTTIVHRILCEYIPILKPLASAINWHIQHRYSDVSAAKSQLVPIGVLDKDESRVSDTIDILEEYHKYVPLKPNGQPFKLLLHADGLSVERGNNAQNARINGNTAWKQLKGLQMNIQEWHKRCLLLQDIFDEMYKGSSGREIGTLF</sequence>
<protein>
    <recommendedName>
        <fullName evidence="1">DUF6589 domain-containing protein</fullName>
    </recommendedName>
</protein>